<sequence>MTEVGSLSGQLPRADRELVKVLRMLQLGVDGKQMLRNSTYRFPEPDERVMRDVLPLLAAWHLDYEASGAADPASRPAALTGPDPPGGWGVEPGDEDGSEGGAARSLVVEAAVQALKKSEVARRLVQVSPGDNSLWLQAVDGILVKAVDAQTQVHEEVLRLLLAASPMLEASALASYLTQTLENSKRSRKRLSKKQKEQGLGGPLQALGDFYLAALGSDIGSDIGSDGWPGITKLKLSASDGVRSVYSRFAELAKLKSKEVAPALHAYLEESQMKSS</sequence>
<organism evidence="2 3">
    <name type="scientific">Haematococcus lacustris</name>
    <name type="common">Green alga</name>
    <name type="synonym">Haematococcus pluvialis</name>
    <dbReference type="NCBI Taxonomy" id="44745"/>
    <lineage>
        <taxon>Eukaryota</taxon>
        <taxon>Viridiplantae</taxon>
        <taxon>Chlorophyta</taxon>
        <taxon>core chlorophytes</taxon>
        <taxon>Chlorophyceae</taxon>
        <taxon>CS clade</taxon>
        <taxon>Chlamydomonadales</taxon>
        <taxon>Haematococcaceae</taxon>
        <taxon>Haematococcus</taxon>
    </lineage>
</organism>
<name>A0A699ZVQ3_HAELA</name>
<dbReference type="InterPro" id="IPR010405">
    <property type="entry name" value="COBRA1"/>
</dbReference>
<accession>A0A699ZVQ3</accession>
<comment type="caution">
    <text evidence="2">The sequence shown here is derived from an EMBL/GenBank/DDBJ whole genome shotgun (WGS) entry which is preliminary data.</text>
</comment>
<evidence type="ECO:0000256" key="1">
    <source>
        <dbReference type="SAM" id="MobiDB-lite"/>
    </source>
</evidence>
<dbReference type="PANTHER" id="PTHR13503:SF3">
    <property type="entry name" value="NEGATIVE ELONGATION FACTOR B"/>
    <property type="match status" value="1"/>
</dbReference>
<dbReference type="GO" id="GO:0005634">
    <property type="term" value="C:nucleus"/>
    <property type="evidence" value="ECO:0007669"/>
    <property type="project" value="InterPro"/>
</dbReference>
<dbReference type="EMBL" id="BLLF01003310">
    <property type="protein sequence ID" value="GFH26987.1"/>
    <property type="molecule type" value="Genomic_DNA"/>
</dbReference>
<gene>
    <name evidence="2" type="ORF">HaLaN_25234</name>
</gene>
<dbReference type="Proteomes" id="UP000485058">
    <property type="component" value="Unassembled WGS sequence"/>
</dbReference>
<protein>
    <submittedName>
        <fullName evidence="2">Uncharacterized protein</fullName>
    </submittedName>
</protein>
<reference evidence="2 3" key="1">
    <citation type="submission" date="2020-02" db="EMBL/GenBank/DDBJ databases">
        <title>Draft genome sequence of Haematococcus lacustris strain NIES-144.</title>
        <authorList>
            <person name="Morimoto D."/>
            <person name="Nakagawa S."/>
            <person name="Yoshida T."/>
            <person name="Sawayama S."/>
        </authorList>
    </citation>
    <scope>NUCLEOTIDE SEQUENCE [LARGE SCALE GENOMIC DNA]</scope>
    <source>
        <strain evidence="2 3">NIES-144</strain>
    </source>
</reference>
<evidence type="ECO:0000313" key="3">
    <source>
        <dbReference type="Proteomes" id="UP000485058"/>
    </source>
</evidence>
<dbReference type="GO" id="GO:0045892">
    <property type="term" value="P:negative regulation of DNA-templated transcription"/>
    <property type="evidence" value="ECO:0007669"/>
    <property type="project" value="InterPro"/>
</dbReference>
<evidence type="ECO:0000313" key="2">
    <source>
        <dbReference type="EMBL" id="GFH26987.1"/>
    </source>
</evidence>
<dbReference type="AlphaFoldDB" id="A0A699ZVQ3"/>
<feature type="region of interest" description="Disordered" evidence="1">
    <location>
        <begin position="71"/>
        <end position="101"/>
    </location>
</feature>
<keyword evidence="3" id="KW-1185">Reference proteome</keyword>
<proteinExistence type="predicted"/>
<dbReference type="PANTHER" id="PTHR13503">
    <property type="entry name" value="NEGATIVE ELONGATION FACTOR COMPLEX MEMBER B"/>
    <property type="match status" value="1"/>
</dbReference>